<evidence type="ECO:0000313" key="1">
    <source>
        <dbReference type="EMBL" id="RZT98158.1"/>
    </source>
</evidence>
<dbReference type="OrthoDB" id="9800373at2"/>
<dbReference type="RefSeq" id="WP_130432644.1">
    <property type="nucleotide sequence ID" value="NZ_SHKP01000006.1"/>
</dbReference>
<dbReference type="EMBL" id="SHKP01000006">
    <property type="protein sequence ID" value="RZT98158.1"/>
    <property type="molecule type" value="Genomic_DNA"/>
</dbReference>
<dbReference type="InterPro" id="IPR007523">
    <property type="entry name" value="NDUFAF3/AAMDC"/>
</dbReference>
<sequence length="126" mass="14164">MKFQPERVAPHLNLISFYGPDGLRVGEREWRRSVLLPWQGEVVDWAPASFEALEAAHFEQIAALKPELVLFGSGSRMRFARPQLLRSLIERGIGVETMDSRTACRTFNVLVTEGRPVVAALVMESV</sequence>
<gene>
    <name evidence="1" type="ORF">EV670_2568</name>
</gene>
<dbReference type="Pfam" id="PF04430">
    <property type="entry name" value="DUF498"/>
    <property type="match status" value="1"/>
</dbReference>
<dbReference type="CDD" id="cd05560">
    <property type="entry name" value="Xcc1710_like"/>
    <property type="match status" value="1"/>
</dbReference>
<dbReference type="InterPro" id="IPR036748">
    <property type="entry name" value="MTH938-like_sf"/>
</dbReference>
<dbReference type="PANTHER" id="PTHR21192">
    <property type="entry name" value="NUCLEAR PROTEIN E3-3"/>
    <property type="match status" value="1"/>
</dbReference>
<proteinExistence type="predicted"/>
<dbReference type="Gene3D" id="3.40.1230.10">
    <property type="entry name" value="MTH938-like"/>
    <property type="match status" value="1"/>
</dbReference>
<protein>
    <recommendedName>
        <fullName evidence="3">Mth938-like domain-containing protein</fullName>
    </recommendedName>
</protein>
<dbReference type="Proteomes" id="UP000293671">
    <property type="component" value="Unassembled WGS sequence"/>
</dbReference>
<evidence type="ECO:0000313" key="2">
    <source>
        <dbReference type="Proteomes" id="UP000293671"/>
    </source>
</evidence>
<dbReference type="SUPFAM" id="SSF64076">
    <property type="entry name" value="MTH938-like"/>
    <property type="match status" value="1"/>
</dbReference>
<dbReference type="AlphaFoldDB" id="A0A4Q7VPT6"/>
<name>A0A4Q7VPT6_9BURK</name>
<organism evidence="1 2">
    <name type="scientific">Rivibacter subsaxonicus</name>
    <dbReference type="NCBI Taxonomy" id="457575"/>
    <lineage>
        <taxon>Bacteria</taxon>
        <taxon>Pseudomonadati</taxon>
        <taxon>Pseudomonadota</taxon>
        <taxon>Betaproteobacteria</taxon>
        <taxon>Burkholderiales</taxon>
        <taxon>Rivibacter</taxon>
    </lineage>
</organism>
<keyword evidence="2" id="KW-1185">Reference proteome</keyword>
<accession>A0A4Q7VPT6</accession>
<evidence type="ECO:0008006" key="3">
    <source>
        <dbReference type="Google" id="ProtNLM"/>
    </source>
</evidence>
<reference evidence="1 2" key="1">
    <citation type="submission" date="2019-02" db="EMBL/GenBank/DDBJ databases">
        <title>Genomic Encyclopedia of Type Strains, Phase IV (KMG-IV): sequencing the most valuable type-strain genomes for metagenomic binning, comparative biology and taxonomic classification.</title>
        <authorList>
            <person name="Goeker M."/>
        </authorList>
    </citation>
    <scope>NUCLEOTIDE SEQUENCE [LARGE SCALE GENOMIC DNA]</scope>
    <source>
        <strain evidence="1 2">DSM 19570</strain>
    </source>
</reference>
<dbReference type="PANTHER" id="PTHR21192:SF2">
    <property type="entry name" value="NADH DEHYDROGENASE [UBIQUINONE] 1 ALPHA SUBCOMPLEX ASSEMBLY FACTOR 3"/>
    <property type="match status" value="1"/>
</dbReference>
<comment type="caution">
    <text evidence="1">The sequence shown here is derived from an EMBL/GenBank/DDBJ whole genome shotgun (WGS) entry which is preliminary data.</text>
</comment>